<dbReference type="EMBL" id="CP021354">
    <property type="protein sequence ID" value="AWK75069.1"/>
    <property type="molecule type" value="Genomic_DNA"/>
</dbReference>
<evidence type="ECO:0000313" key="3">
    <source>
        <dbReference type="Proteomes" id="UP000245711"/>
    </source>
</evidence>
<dbReference type="AlphaFoldDB" id="A0A2S2C2H2"/>
<proteinExistence type="predicted"/>
<organism evidence="2 3">
    <name type="scientific">Rhodococcus oxybenzonivorans</name>
    <dbReference type="NCBI Taxonomy" id="1990687"/>
    <lineage>
        <taxon>Bacteria</taxon>
        <taxon>Bacillati</taxon>
        <taxon>Actinomycetota</taxon>
        <taxon>Actinomycetes</taxon>
        <taxon>Mycobacteriales</taxon>
        <taxon>Nocardiaceae</taxon>
        <taxon>Rhodococcus</taxon>
    </lineage>
</organism>
<dbReference type="InterPro" id="IPR052585">
    <property type="entry name" value="Lipid_raft_assoc_Zn_ADH"/>
</dbReference>
<gene>
    <name evidence="2" type="ORF">CBI38_29480</name>
</gene>
<dbReference type="OrthoDB" id="9801186at2"/>
<sequence length="305" mass="31180">MRAIVTTGAEDVKIIEVAVPDVGPGEVRIELRAAAVNPVDFQTRQGIYHRLGWIDQPDGAGLGWDAAGIVDALGDGVVGPAVGTRVVALHDRLDAPLRAFADYVVVPATAVARIPDGLNFAGAATLPLNLSTADQALDLLGDPAGRTLLVTGAAGGVGGFAVPLAVERGWTVSALGRPTDTDFLRSAGAVQVLGEIPPTRFDAVFDTAALGDAAVSAVVDGGTYVGVVPPAKPGAVRGVDVQAVMVHHDGARLEKLLSSVARTGSENAPLAVRIAGTYPLEKANEALAALDAGGSRGRWVLTFER</sequence>
<accession>A0A2S2C2H2</accession>
<keyword evidence="3" id="KW-1185">Reference proteome</keyword>
<reference evidence="2 3" key="1">
    <citation type="submission" date="2017-05" db="EMBL/GenBank/DDBJ databases">
        <title>Isolation of Rhodococcus sp. S2-17 biodegrading of BP-3.</title>
        <authorList>
            <person name="Lee Y."/>
            <person name="Kim K.H."/>
            <person name="Chun B.H."/>
            <person name="Jung H.S."/>
            <person name="Jeon C.O."/>
        </authorList>
    </citation>
    <scope>NUCLEOTIDE SEQUENCE [LARGE SCALE GENOMIC DNA]</scope>
    <source>
        <strain evidence="2 3">S2-17</strain>
    </source>
</reference>
<dbReference type="Pfam" id="PF13602">
    <property type="entry name" value="ADH_zinc_N_2"/>
    <property type="match status" value="1"/>
</dbReference>
<dbReference type="RefSeq" id="WP_109334574.1">
    <property type="nucleotide sequence ID" value="NZ_CP021354.1"/>
</dbReference>
<dbReference type="InterPro" id="IPR036291">
    <property type="entry name" value="NAD(P)-bd_dom_sf"/>
</dbReference>
<feature type="domain" description="Enoyl reductase (ER)" evidence="1">
    <location>
        <begin position="8"/>
        <end position="301"/>
    </location>
</feature>
<dbReference type="GO" id="GO:0016491">
    <property type="term" value="F:oxidoreductase activity"/>
    <property type="evidence" value="ECO:0007669"/>
    <property type="project" value="InterPro"/>
</dbReference>
<dbReference type="Proteomes" id="UP000245711">
    <property type="component" value="Chromosome"/>
</dbReference>
<dbReference type="CDD" id="cd05289">
    <property type="entry name" value="MDR_like_2"/>
    <property type="match status" value="1"/>
</dbReference>
<dbReference type="Gene3D" id="3.40.50.720">
    <property type="entry name" value="NAD(P)-binding Rossmann-like Domain"/>
    <property type="match status" value="1"/>
</dbReference>
<dbReference type="InterPro" id="IPR013154">
    <property type="entry name" value="ADH-like_N"/>
</dbReference>
<name>A0A2S2C2H2_9NOCA</name>
<dbReference type="InterPro" id="IPR011032">
    <property type="entry name" value="GroES-like_sf"/>
</dbReference>
<dbReference type="SUPFAM" id="SSF51735">
    <property type="entry name" value="NAD(P)-binding Rossmann-fold domains"/>
    <property type="match status" value="1"/>
</dbReference>
<dbReference type="KEGG" id="roz:CBI38_29480"/>
<dbReference type="PANTHER" id="PTHR43482">
    <property type="entry name" value="PROTEIN AST1-RELATED"/>
    <property type="match status" value="1"/>
</dbReference>
<evidence type="ECO:0000313" key="2">
    <source>
        <dbReference type="EMBL" id="AWK75069.1"/>
    </source>
</evidence>
<evidence type="ECO:0000259" key="1">
    <source>
        <dbReference type="SMART" id="SM00829"/>
    </source>
</evidence>
<dbReference type="PANTHER" id="PTHR43482:SF1">
    <property type="entry name" value="PROTEIN AST1-RELATED"/>
    <property type="match status" value="1"/>
</dbReference>
<dbReference type="InterPro" id="IPR020843">
    <property type="entry name" value="ER"/>
</dbReference>
<dbReference type="Gene3D" id="3.90.180.10">
    <property type="entry name" value="Medium-chain alcohol dehydrogenases, catalytic domain"/>
    <property type="match status" value="1"/>
</dbReference>
<dbReference type="SUPFAM" id="SSF50129">
    <property type="entry name" value="GroES-like"/>
    <property type="match status" value="1"/>
</dbReference>
<protein>
    <recommendedName>
        <fullName evidence="1">Enoyl reductase (ER) domain-containing protein</fullName>
    </recommendedName>
</protein>
<dbReference type="Pfam" id="PF08240">
    <property type="entry name" value="ADH_N"/>
    <property type="match status" value="1"/>
</dbReference>
<dbReference type="SMART" id="SM00829">
    <property type="entry name" value="PKS_ER"/>
    <property type="match status" value="1"/>
</dbReference>